<feature type="region of interest" description="Disordered" evidence="1">
    <location>
        <begin position="104"/>
        <end position="154"/>
    </location>
</feature>
<gene>
    <name evidence="2" type="ORF">TWF481_007982</name>
</gene>
<protein>
    <submittedName>
        <fullName evidence="2">Uncharacterized protein</fullName>
    </submittedName>
</protein>
<feature type="region of interest" description="Disordered" evidence="1">
    <location>
        <begin position="16"/>
        <end position="76"/>
    </location>
</feature>
<reference evidence="2 3" key="1">
    <citation type="submission" date="2023-08" db="EMBL/GenBank/DDBJ databases">
        <authorList>
            <person name="Palmer J.M."/>
        </authorList>
    </citation>
    <scope>NUCLEOTIDE SEQUENCE [LARGE SCALE GENOMIC DNA]</scope>
    <source>
        <strain evidence="2 3">TWF481</strain>
    </source>
</reference>
<dbReference type="EMBL" id="JAVHJL010000005">
    <property type="protein sequence ID" value="KAK6502943.1"/>
    <property type="molecule type" value="Genomic_DNA"/>
</dbReference>
<accession>A0AAV9W5X7</accession>
<evidence type="ECO:0000313" key="3">
    <source>
        <dbReference type="Proteomes" id="UP001370758"/>
    </source>
</evidence>
<feature type="compositionally biased region" description="Basic residues" evidence="1">
    <location>
        <begin position="116"/>
        <end position="126"/>
    </location>
</feature>
<evidence type="ECO:0000313" key="2">
    <source>
        <dbReference type="EMBL" id="KAK6502943.1"/>
    </source>
</evidence>
<feature type="compositionally biased region" description="Polar residues" evidence="1">
    <location>
        <begin position="16"/>
        <end position="31"/>
    </location>
</feature>
<dbReference type="AlphaFoldDB" id="A0AAV9W5X7"/>
<feature type="compositionally biased region" description="Low complexity" evidence="1">
    <location>
        <begin position="42"/>
        <end position="76"/>
    </location>
</feature>
<dbReference type="Proteomes" id="UP001370758">
    <property type="component" value="Unassembled WGS sequence"/>
</dbReference>
<keyword evidence="3" id="KW-1185">Reference proteome</keyword>
<name>A0AAV9W5X7_9PEZI</name>
<comment type="caution">
    <text evidence="2">The sequence shown here is derived from an EMBL/GenBank/DDBJ whole genome shotgun (WGS) entry which is preliminary data.</text>
</comment>
<sequence>MFTSLRFLCFGNTPLPSLNSSTPQRSQSRSIATEDPGSTARPGSTTTRRSSLSSLSPIEELEEPSTPSSPNTNSNNLYLSSSIGSYPIPSSLMREVESIRAHILQQKTRHQNQNSRRNKQKTRRQRQQLQQVAVAQPTISSIPHTAKSPPILYNDVSSPYAEDTSVFELKLAGENNKDVGEQLASDQLQDGDDGTSSSRYDHLPPEEQMWNDEAAIDTSTLWGLDDLISQGYLETCDNSLAVWNPQQQANTDELYSISKELGVNQNTKLSGGDTGWWLVRHVDPKALSKLGGDCVIL</sequence>
<organism evidence="2 3">
    <name type="scientific">Arthrobotrys musiformis</name>
    <dbReference type="NCBI Taxonomy" id="47236"/>
    <lineage>
        <taxon>Eukaryota</taxon>
        <taxon>Fungi</taxon>
        <taxon>Dikarya</taxon>
        <taxon>Ascomycota</taxon>
        <taxon>Pezizomycotina</taxon>
        <taxon>Orbiliomycetes</taxon>
        <taxon>Orbiliales</taxon>
        <taxon>Orbiliaceae</taxon>
        <taxon>Arthrobotrys</taxon>
    </lineage>
</organism>
<evidence type="ECO:0000256" key="1">
    <source>
        <dbReference type="SAM" id="MobiDB-lite"/>
    </source>
</evidence>
<proteinExistence type="predicted"/>